<keyword evidence="2" id="KW-1185">Reference proteome</keyword>
<dbReference type="EMBL" id="DF843838">
    <property type="protein sequence ID" value="GAT47624.1"/>
    <property type="molecule type" value="Genomic_DNA"/>
</dbReference>
<evidence type="ECO:0000313" key="2">
    <source>
        <dbReference type="Proteomes" id="UP000815677"/>
    </source>
</evidence>
<dbReference type="Proteomes" id="UP000815677">
    <property type="component" value="Unassembled WGS sequence"/>
</dbReference>
<evidence type="ECO:0000313" key="1">
    <source>
        <dbReference type="EMBL" id="GAT47624.1"/>
    </source>
</evidence>
<accession>A0ABQ0L8Y5</accession>
<protein>
    <submittedName>
        <fullName evidence="1">Uncharacterized protein</fullName>
    </submittedName>
</protein>
<sequence>MALAVGYLDDGHSEGTIVSSITFPYDIRIPQTHSESQSPRSLTTMRLWHDPRRKAPSERWHATGLSLSRTEHSRSAVCDAYWDGRGEQLCRSGFAMVDARYSSSVASWPSAKSLPIRASGSSGRTRRAIHLGKLNNQTRIVSGLELGRDFRRLTAGICHCPRHRTSTLSITQQKHADSLGPDEYKL</sequence>
<organism evidence="1 2">
    <name type="scientific">Mycena chlorophos</name>
    <name type="common">Agaric fungus</name>
    <name type="synonym">Agaricus chlorophos</name>
    <dbReference type="NCBI Taxonomy" id="658473"/>
    <lineage>
        <taxon>Eukaryota</taxon>
        <taxon>Fungi</taxon>
        <taxon>Dikarya</taxon>
        <taxon>Basidiomycota</taxon>
        <taxon>Agaricomycotina</taxon>
        <taxon>Agaricomycetes</taxon>
        <taxon>Agaricomycetidae</taxon>
        <taxon>Agaricales</taxon>
        <taxon>Marasmiineae</taxon>
        <taxon>Mycenaceae</taxon>
        <taxon>Mycena</taxon>
    </lineage>
</organism>
<gene>
    <name evidence="1" type="ORF">MCHLO_05079</name>
</gene>
<reference evidence="1" key="1">
    <citation type="submission" date="2014-09" db="EMBL/GenBank/DDBJ databases">
        <title>Genome sequence of the luminous mushroom Mycena chlorophos for searching fungal bioluminescence genes.</title>
        <authorList>
            <person name="Tanaka Y."/>
            <person name="Kasuga D."/>
            <person name="Oba Y."/>
            <person name="Hase S."/>
            <person name="Sato K."/>
            <person name="Oba Y."/>
            <person name="Sakakibara Y."/>
        </authorList>
    </citation>
    <scope>NUCLEOTIDE SEQUENCE</scope>
</reference>
<name>A0ABQ0L8Y5_MYCCL</name>
<proteinExistence type="predicted"/>